<dbReference type="Pfam" id="PF13460">
    <property type="entry name" value="NAD_binding_10"/>
    <property type="match status" value="1"/>
</dbReference>
<dbReference type="SUPFAM" id="SSF51735">
    <property type="entry name" value="NAD(P)-binding Rossmann-fold domains"/>
    <property type="match status" value="1"/>
</dbReference>
<dbReference type="PANTHER" id="PTHR14097">
    <property type="entry name" value="OXIDOREDUCTASE HTATIP2"/>
    <property type="match status" value="1"/>
</dbReference>
<keyword evidence="3" id="KW-1185">Reference proteome</keyword>
<reference evidence="2" key="1">
    <citation type="journal article" date="2020" name="Stud. Mycol.">
        <title>101 Dothideomycetes genomes: a test case for predicting lifestyles and emergence of pathogens.</title>
        <authorList>
            <person name="Haridas S."/>
            <person name="Albert R."/>
            <person name="Binder M."/>
            <person name="Bloem J."/>
            <person name="Labutti K."/>
            <person name="Salamov A."/>
            <person name="Andreopoulos B."/>
            <person name="Baker S."/>
            <person name="Barry K."/>
            <person name="Bills G."/>
            <person name="Bluhm B."/>
            <person name="Cannon C."/>
            <person name="Castanera R."/>
            <person name="Culley D."/>
            <person name="Daum C."/>
            <person name="Ezra D."/>
            <person name="Gonzalez J."/>
            <person name="Henrissat B."/>
            <person name="Kuo A."/>
            <person name="Liang C."/>
            <person name="Lipzen A."/>
            <person name="Lutzoni F."/>
            <person name="Magnuson J."/>
            <person name="Mondo S."/>
            <person name="Nolan M."/>
            <person name="Ohm R."/>
            <person name="Pangilinan J."/>
            <person name="Park H.-J."/>
            <person name="Ramirez L."/>
            <person name="Alfaro M."/>
            <person name="Sun H."/>
            <person name="Tritt A."/>
            <person name="Yoshinaga Y."/>
            <person name="Zwiers L.-H."/>
            <person name="Turgeon B."/>
            <person name="Goodwin S."/>
            <person name="Spatafora J."/>
            <person name="Crous P."/>
            <person name="Grigoriev I."/>
        </authorList>
    </citation>
    <scope>NUCLEOTIDE SEQUENCE</scope>
    <source>
        <strain evidence="2">CBS 675.92</strain>
    </source>
</reference>
<dbReference type="Gene3D" id="3.40.50.720">
    <property type="entry name" value="NAD(P)-binding Rossmann-like Domain"/>
    <property type="match status" value="1"/>
</dbReference>
<evidence type="ECO:0000313" key="2">
    <source>
        <dbReference type="EMBL" id="KAF1963215.1"/>
    </source>
</evidence>
<dbReference type="Proteomes" id="UP000800035">
    <property type="component" value="Unassembled WGS sequence"/>
</dbReference>
<sequence>MKLIVTGATGFVGTEVIRLALRHKAVTSVIALARKPVKVPEHVGPYANISKLHSVVLVDWIKPYPESVKEQLEDADACIWALAVTPTKSKDMNFAEVTKVCFDYTINGLESMASVANKPFRFVYASGVTVERDQTKVLPFLADYRLMRGRVENAILDFAKHHEPDVQVTVGKPGGIEGPGHPKTAAATSNFALFGPTPWVHVSELAAAMIEQCLNGITMDPLWGQDLVEIGSKELRPEDYVPLD</sequence>
<dbReference type="EMBL" id="ML976978">
    <property type="protein sequence ID" value="KAF1963215.1"/>
    <property type="molecule type" value="Genomic_DNA"/>
</dbReference>
<dbReference type="AlphaFoldDB" id="A0A6A5UE80"/>
<protein>
    <submittedName>
        <fullName evidence="2">NAD(P)-binding protein</fullName>
    </submittedName>
</protein>
<evidence type="ECO:0000259" key="1">
    <source>
        <dbReference type="Pfam" id="PF13460"/>
    </source>
</evidence>
<proteinExistence type="predicted"/>
<accession>A0A6A5UE80</accession>
<dbReference type="OrthoDB" id="3535423at2759"/>
<dbReference type="InterPro" id="IPR016040">
    <property type="entry name" value="NAD(P)-bd_dom"/>
</dbReference>
<feature type="domain" description="NAD(P)-binding" evidence="1">
    <location>
        <begin position="7"/>
        <end position="136"/>
    </location>
</feature>
<name>A0A6A5UE80_9PLEO</name>
<dbReference type="PANTHER" id="PTHR14097:SF9">
    <property type="entry name" value="EPIMERASE, PUTATIVE (AFU_ORTHOLOGUE AFUA_8G07320)-RELATED"/>
    <property type="match status" value="1"/>
</dbReference>
<organism evidence="2 3">
    <name type="scientific">Byssothecium circinans</name>
    <dbReference type="NCBI Taxonomy" id="147558"/>
    <lineage>
        <taxon>Eukaryota</taxon>
        <taxon>Fungi</taxon>
        <taxon>Dikarya</taxon>
        <taxon>Ascomycota</taxon>
        <taxon>Pezizomycotina</taxon>
        <taxon>Dothideomycetes</taxon>
        <taxon>Pleosporomycetidae</taxon>
        <taxon>Pleosporales</taxon>
        <taxon>Massarineae</taxon>
        <taxon>Massarinaceae</taxon>
        <taxon>Byssothecium</taxon>
    </lineage>
</organism>
<dbReference type="InterPro" id="IPR036291">
    <property type="entry name" value="NAD(P)-bd_dom_sf"/>
</dbReference>
<gene>
    <name evidence="2" type="ORF">CC80DRAFT_522023</name>
</gene>
<evidence type="ECO:0000313" key="3">
    <source>
        <dbReference type="Proteomes" id="UP000800035"/>
    </source>
</evidence>